<feature type="repeat" description="WD" evidence="9">
    <location>
        <begin position="100"/>
        <end position="141"/>
    </location>
</feature>
<dbReference type="SUPFAM" id="SSF50978">
    <property type="entry name" value="WD40 repeat-like"/>
    <property type="match status" value="1"/>
</dbReference>
<evidence type="ECO:0000256" key="3">
    <source>
        <dbReference type="ARBA" id="ARBA00022490"/>
    </source>
</evidence>
<dbReference type="InterPro" id="IPR001680">
    <property type="entry name" value="WD40_rpt"/>
</dbReference>
<protein>
    <recommendedName>
        <fullName evidence="8">Cilia- and flagella-associated protein 52</fullName>
    </recommendedName>
</protein>
<keyword evidence="3" id="KW-0963">Cytoplasm</keyword>
<dbReference type="InterPro" id="IPR015943">
    <property type="entry name" value="WD40/YVTN_repeat-like_dom_sf"/>
</dbReference>
<keyword evidence="12" id="KW-1185">Reference proteome</keyword>
<evidence type="ECO:0000256" key="6">
    <source>
        <dbReference type="ARBA" id="ARBA00022846"/>
    </source>
</evidence>
<keyword evidence="10" id="KW-0472">Membrane</keyword>
<dbReference type="PANTHER" id="PTHR13720:SF14">
    <property type="entry name" value="CILIA- AND FLAGELLA-ASSOCIATED PROTEIN 52"/>
    <property type="match status" value="1"/>
</dbReference>
<gene>
    <name evidence="11" type="ORF">KIPB_000798</name>
</gene>
<evidence type="ECO:0000256" key="8">
    <source>
        <dbReference type="ARBA" id="ARBA00029552"/>
    </source>
</evidence>
<comment type="similarity">
    <text evidence="7">Belongs to the CFAP52 family.</text>
</comment>
<evidence type="ECO:0000256" key="7">
    <source>
        <dbReference type="ARBA" id="ARBA00029456"/>
    </source>
</evidence>
<dbReference type="GO" id="GO:0031514">
    <property type="term" value="C:motile cilium"/>
    <property type="evidence" value="ECO:0007669"/>
    <property type="project" value="UniProtKB-SubCell"/>
</dbReference>
<evidence type="ECO:0000256" key="2">
    <source>
        <dbReference type="ARBA" id="ARBA00004496"/>
    </source>
</evidence>
<keyword evidence="6" id="KW-0966">Cell projection</keyword>
<evidence type="ECO:0000256" key="1">
    <source>
        <dbReference type="ARBA" id="ARBA00004230"/>
    </source>
</evidence>
<evidence type="ECO:0000256" key="9">
    <source>
        <dbReference type="PROSITE-ProRule" id="PRU00221"/>
    </source>
</evidence>
<dbReference type="GO" id="GO:0005930">
    <property type="term" value="C:axoneme"/>
    <property type="evidence" value="ECO:0007669"/>
    <property type="project" value="UniProtKB-ARBA"/>
</dbReference>
<dbReference type="SMART" id="SM00320">
    <property type="entry name" value="WD40"/>
    <property type="match status" value="3"/>
</dbReference>
<dbReference type="InterPro" id="IPR036322">
    <property type="entry name" value="WD40_repeat_dom_sf"/>
</dbReference>
<evidence type="ECO:0000313" key="12">
    <source>
        <dbReference type="Proteomes" id="UP000265618"/>
    </source>
</evidence>
<dbReference type="Proteomes" id="UP000265618">
    <property type="component" value="Unassembled WGS sequence"/>
</dbReference>
<dbReference type="InterPro" id="IPR050630">
    <property type="entry name" value="WD_repeat_EMAP"/>
</dbReference>
<dbReference type="Pfam" id="PF00400">
    <property type="entry name" value="WD40"/>
    <property type="match status" value="1"/>
</dbReference>
<evidence type="ECO:0000256" key="10">
    <source>
        <dbReference type="SAM" id="Phobius"/>
    </source>
</evidence>
<dbReference type="OrthoDB" id="6252103at2759"/>
<feature type="transmembrane region" description="Helical" evidence="10">
    <location>
        <begin position="326"/>
        <end position="345"/>
    </location>
</feature>
<sequence length="366" mass="39283">MTKLELSPRGQIGFNGAVKNGLYLLADGERYIYALGSSLCVAELGNSTRPVSFYEHTQNISVLTVSASGRFCASGTTTHGGFTSEICVWDLIEEKLIYTLQQHKESVIALSFSHDDKWLASYGADNEVVLWELESGSAKMGSRIVGGKAIRALSFTSTCSSTLVGVGEERMWVFDIDYAAGIVKQSPVNLGSLVRVYTALHIDADDQWLYSTTETGDMVKVNLRTRVFAASAPQKRPFSGGLHTITTNASGNLIVGSASGKIVLLSKNNLAILKSEAIEGGITSLAVSPNSGVMLVGTKECSIFKVGDRAYEYSSNLIYYRFRTGFVPMSAADVVCAVLLGLWALGLGGYGPLKDTVKKGTPIQKL</sequence>
<evidence type="ECO:0000256" key="4">
    <source>
        <dbReference type="ARBA" id="ARBA00022574"/>
    </source>
</evidence>
<dbReference type="PROSITE" id="PS50294">
    <property type="entry name" value="WD_REPEATS_REGION"/>
    <property type="match status" value="1"/>
</dbReference>
<proteinExistence type="inferred from homology"/>
<keyword evidence="10" id="KW-1133">Transmembrane helix</keyword>
<keyword evidence="6" id="KW-0969">Cilium</keyword>
<name>A0A9K3CN20_9EUKA</name>
<dbReference type="EMBL" id="BDIP01000099">
    <property type="protein sequence ID" value="GIQ80064.1"/>
    <property type="molecule type" value="Genomic_DNA"/>
</dbReference>
<keyword evidence="6" id="KW-0282">Flagellum</keyword>
<dbReference type="AlphaFoldDB" id="A0A9K3CN20"/>
<comment type="subcellular location">
    <subcellularLocation>
        <location evidence="1">Cell projection</location>
        <location evidence="1">Cilium</location>
        <location evidence="1">Flagellum</location>
    </subcellularLocation>
    <subcellularLocation>
        <location evidence="2">Cytoplasm</location>
    </subcellularLocation>
</comment>
<evidence type="ECO:0000313" key="11">
    <source>
        <dbReference type="EMBL" id="GIQ80064.1"/>
    </source>
</evidence>
<reference evidence="11 12" key="1">
    <citation type="journal article" date="2018" name="PLoS ONE">
        <title>The draft genome of Kipferlia bialata reveals reductive genome evolution in fornicate parasites.</title>
        <authorList>
            <person name="Tanifuji G."/>
            <person name="Takabayashi S."/>
            <person name="Kume K."/>
            <person name="Takagi M."/>
            <person name="Nakayama T."/>
            <person name="Kamikawa R."/>
            <person name="Inagaki Y."/>
            <person name="Hashimoto T."/>
        </authorList>
    </citation>
    <scope>NUCLEOTIDE SEQUENCE [LARGE SCALE GENOMIC DNA]</scope>
    <source>
        <strain evidence="11">NY0173</strain>
    </source>
</reference>
<accession>A0A9K3CN20</accession>
<comment type="caution">
    <text evidence="11">The sequence shown here is derived from an EMBL/GenBank/DDBJ whole genome shotgun (WGS) entry which is preliminary data.</text>
</comment>
<dbReference type="PANTHER" id="PTHR13720">
    <property type="entry name" value="WD-40 REPEAT PROTEIN"/>
    <property type="match status" value="1"/>
</dbReference>
<keyword evidence="10" id="KW-0812">Transmembrane</keyword>
<keyword evidence="5" id="KW-0677">Repeat</keyword>
<evidence type="ECO:0000256" key="5">
    <source>
        <dbReference type="ARBA" id="ARBA00022737"/>
    </source>
</evidence>
<keyword evidence="4 9" id="KW-0853">WD repeat</keyword>
<dbReference type="Gene3D" id="2.130.10.10">
    <property type="entry name" value="YVTN repeat-like/Quinoprotein amine dehydrogenase"/>
    <property type="match status" value="1"/>
</dbReference>
<organism evidence="11 12">
    <name type="scientific">Kipferlia bialata</name>
    <dbReference type="NCBI Taxonomy" id="797122"/>
    <lineage>
        <taxon>Eukaryota</taxon>
        <taxon>Metamonada</taxon>
        <taxon>Carpediemonas-like organisms</taxon>
        <taxon>Kipferlia</taxon>
    </lineage>
</organism>
<dbReference type="PROSITE" id="PS50082">
    <property type="entry name" value="WD_REPEATS_2"/>
    <property type="match status" value="1"/>
</dbReference>